<dbReference type="GeneID" id="66105750"/>
<reference evidence="1" key="1">
    <citation type="submission" date="2020-11" db="EMBL/GenBank/DDBJ databases">
        <title>Adaptations for nitrogen fixation in a non-lichenized fungal sporocarp promotes dispersal by wood-feeding termites.</title>
        <authorList>
            <consortium name="DOE Joint Genome Institute"/>
            <person name="Koch R.A."/>
            <person name="Yoon G."/>
            <person name="Arayal U."/>
            <person name="Lail K."/>
            <person name="Amirebrahimi M."/>
            <person name="Labutti K."/>
            <person name="Lipzen A."/>
            <person name="Riley R."/>
            <person name="Barry K."/>
            <person name="Henrissat B."/>
            <person name="Grigoriev I.V."/>
            <person name="Herr J.R."/>
            <person name="Aime M.C."/>
        </authorList>
    </citation>
    <scope>NUCLEOTIDE SEQUENCE</scope>
    <source>
        <strain evidence="1">MCA 3950</strain>
    </source>
</reference>
<evidence type="ECO:0000313" key="2">
    <source>
        <dbReference type="Proteomes" id="UP000812287"/>
    </source>
</evidence>
<dbReference type="RefSeq" id="XP_043037442.1">
    <property type="nucleotide sequence ID" value="XM_043183453.1"/>
</dbReference>
<proteinExistence type="predicted"/>
<comment type="caution">
    <text evidence="1">The sequence shown here is derived from an EMBL/GenBank/DDBJ whole genome shotgun (WGS) entry which is preliminary data.</text>
</comment>
<name>A0A9P7VNL9_9AGAR</name>
<accession>A0A9P7VNL9</accession>
<feature type="non-terminal residue" evidence="1">
    <location>
        <position position="1"/>
    </location>
</feature>
<dbReference type="OrthoDB" id="3047174at2759"/>
<dbReference type="AlphaFoldDB" id="A0A9P7VNL9"/>
<dbReference type="Proteomes" id="UP000812287">
    <property type="component" value="Unassembled WGS sequence"/>
</dbReference>
<keyword evidence="2" id="KW-1185">Reference proteome</keyword>
<protein>
    <submittedName>
        <fullName evidence="1">Uncharacterized protein</fullName>
    </submittedName>
</protein>
<evidence type="ECO:0000313" key="1">
    <source>
        <dbReference type="EMBL" id="KAG7443942.1"/>
    </source>
</evidence>
<dbReference type="EMBL" id="MU250542">
    <property type="protein sequence ID" value="KAG7443942.1"/>
    <property type="molecule type" value="Genomic_DNA"/>
</dbReference>
<gene>
    <name evidence="1" type="ORF">BT62DRAFT_901289</name>
</gene>
<sequence length="64" mass="7419">ILIVSKAYLIERRQNELKNLFLQRIKIVFTENPENPTGKEDAATVINKKSTNWHSIQTKIVVPE</sequence>
<organism evidence="1 2">
    <name type="scientific">Guyanagaster necrorhizus</name>
    <dbReference type="NCBI Taxonomy" id="856835"/>
    <lineage>
        <taxon>Eukaryota</taxon>
        <taxon>Fungi</taxon>
        <taxon>Dikarya</taxon>
        <taxon>Basidiomycota</taxon>
        <taxon>Agaricomycotina</taxon>
        <taxon>Agaricomycetes</taxon>
        <taxon>Agaricomycetidae</taxon>
        <taxon>Agaricales</taxon>
        <taxon>Marasmiineae</taxon>
        <taxon>Physalacriaceae</taxon>
        <taxon>Guyanagaster</taxon>
    </lineage>
</organism>